<accession>A0A7C9BHE7</accession>
<feature type="signal peptide" evidence="1">
    <location>
        <begin position="1"/>
        <end position="20"/>
    </location>
</feature>
<evidence type="ECO:0000313" key="3">
    <source>
        <dbReference type="Proteomes" id="UP000479293"/>
    </source>
</evidence>
<comment type="caution">
    <text evidence="2">The sequence shown here is derived from an EMBL/GenBank/DDBJ whole genome shotgun (WGS) entry which is preliminary data.</text>
</comment>
<name>A0A7C9BHE7_9BACT</name>
<keyword evidence="1" id="KW-0732">Signal</keyword>
<dbReference type="AlphaFoldDB" id="A0A7C9BHE7"/>
<evidence type="ECO:0008006" key="4">
    <source>
        <dbReference type="Google" id="ProtNLM"/>
    </source>
</evidence>
<reference evidence="2 3" key="1">
    <citation type="submission" date="2019-10" db="EMBL/GenBank/DDBJ databases">
        <title>Draft Genome Sequence of Cytophagaceae sp. SJW1-29.</title>
        <authorList>
            <person name="Choi A."/>
        </authorList>
    </citation>
    <scope>NUCLEOTIDE SEQUENCE [LARGE SCALE GENOMIC DNA]</scope>
    <source>
        <strain evidence="2 3">SJW1-29</strain>
    </source>
</reference>
<evidence type="ECO:0000313" key="2">
    <source>
        <dbReference type="EMBL" id="MPR33817.1"/>
    </source>
</evidence>
<gene>
    <name evidence="2" type="ORF">GBK04_10665</name>
</gene>
<keyword evidence="3" id="KW-1185">Reference proteome</keyword>
<evidence type="ECO:0000256" key="1">
    <source>
        <dbReference type="SAM" id="SignalP"/>
    </source>
</evidence>
<feature type="chain" id="PRO_5028947611" description="Outer membrane beta-barrel protein" evidence="1">
    <location>
        <begin position="21"/>
        <end position="209"/>
    </location>
</feature>
<protein>
    <recommendedName>
        <fullName evidence="4">Outer membrane beta-barrel protein</fullName>
    </recommendedName>
</protein>
<dbReference type="RefSeq" id="WP_152759513.1">
    <property type="nucleotide sequence ID" value="NZ_WHLY01000002.1"/>
</dbReference>
<proteinExistence type="predicted"/>
<dbReference type="Proteomes" id="UP000479293">
    <property type="component" value="Unassembled WGS sequence"/>
</dbReference>
<sequence>MRTLYHSLLCVLVFFGSTKAQEFKRPYQDERNGYMEIGVGAVASKAGAAYTVNPVFLRNTRLGWQVFLAPQLLLAQRINMGLKLGGVFRPKFYDQESNSQLQGKFTPFALPFVDLYLGGTGYHSARFLIGVSVGATYIGKLEARNVATDEVYNLRRRNRDIFLTVAPHIGVVLGDLKVQVEHIVTTPFNPDMTSISLSNTIPMGRRRYF</sequence>
<dbReference type="EMBL" id="WHLY01000002">
    <property type="protein sequence ID" value="MPR33817.1"/>
    <property type="molecule type" value="Genomic_DNA"/>
</dbReference>
<organism evidence="2 3">
    <name type="scientific">Salmonirosea aquatica</name>
    <dbReference type="NCBI Taxonomy" id="2654236"/>
    <lineage>
        <taxon>Bacteria</taxon>
        <taxon>Pseudomonadati</taxon>
        <taxon>Bacteroidota</taxon>
        <taxon>Cytophagia</taxon>
        <taxon>Cytophagales</taxon>
        <taxon>Spirosomataceae</taxon>
        <taxon>Salmonirosea</taxon>
    </lineage>
</organism>